<reference evidence="1 2" key="1">
    <citation type="journal article" date="2015" name="Genome Announc.">
        <title>Expanding the biotechnology potential of lactobacilli through comparative genomics of 213 strains and associated genera.</title>
        <authorList>
            <person name="Sun Z."/>
            <person name="Harris H.M."/>
            <person name="McCann A."/>
            <person name="Guo C."/>
            <person name="Argimon S."/>
            <person name="Zhang W."/>
            <person name="Yang X."/>
            <person name="Jeffery I.B."/>
            <person name="Cooney J.C."/>
            <person name="Kagawa T.F."/>
            <person name="Liu W."/>
            <person name="Song Y."/>
            <person name="Salvetti E."/>
            <person name="Wrobel A."/>
            <person name="Rasinkangas P."/>
            <person name="Parkhill J."/>
            <person name="Rea M.C."/>
            <person name="O'Sullivan O."/>
            <person name="Ritari J."/>
            <person name="Douillard F.P."/>
            <person name="Paul Ross R."/>
            <person name="Yang R."/>
            <person name="Briner A.E."/>
            <person name="Felis G.E."/>
            <person name="de Vos W.M."/>
            <person name="Barrangou R."/>
            <person name="Klaenhammer T.R."/>
            <person name="Caufield P.W."/>
            <person name="Cui Y."/>
            <person name="Zhang H."/>
            <person name="O'Toole P.W."/>
        </authorList>
    </citation>
    <scope>NUCLEOTIDE SEQUENCE [LARGE SCALE GENOMIC DNA]</scope>
    <source>
        <strain evidence="1 2">DSM 20515</strain>
    </source>
</reference>
<sequence>MADQKWLIDQLQKLSETSTHFKDRALYLATIKMVIEQQRRIDTAEGEIDGRTWNPSDW</sequence>
<proteinExistence type="predicted"/>
<evidence type="ECO:0000313" key="2">
    <source>
        <dbReference type="Proteomes" id="UP000051845"/>
    </source>
</evidence>
<dbReference type="PATRIC" id="fig|1423733.4.peg.2005"/>
<organism evidence="1 2">
    <name type="scientific">Secundilactobacillus collinoides DSM 20515 = JCM 1123</name>
    <dbReference type="NCBI Taxonomy" id="1423733"/>
    <lineage>
        <taxon>Bacteria</taxon>
        <taxon>Bacillati</taxon>
        <taxon>Bacillota</taxon>
        <taxon>Bacilli</taxon>
        <taxon>Lactobacillales</taxon>
        <taxon>Lactobacillaceae</taxon>
        <taxon>Secundilactobacillus</taxon>
    </lineage>
</organism>
<protein>
    <submittedName>
        <fullName evidence="1">Uncharacterized protein</fullName>
    </submittedName>
</protein>
<dbReference type="EMBL" id="AYYR01000039">
    <property type="protein sequence ID" value="KRM76078.1"/>
    <property type="molecule type" value="Genomic_DNA"/>
</dbReference>
<evidence type="ECO:0000313" key="1">
    <source>
        <dbReference type="EMBL" id="KRM76078.1"/>
    </source>
</evidence>
<gene>
    <name evidence="1" type="ORF">FC82_GL001904</name>
</gene>
<name>A0A0R2B9R3_SECCO</name>
<dbReference type="RefSeq" id="WP_156405136.1">
    <property type="nucleotide sequence ID" value="NZ_AYYR01000039.1"/>
</dbReference>
<dbReference type="Proteomes" id="UP000051845">
    <property type="component" value="Unassembled WGS sequence"/>
</dbReference>
<comment type="caution">
    <text evidence="1">The sequence shown here is derived from an EMBL/GenBank/DDBJ whole genome shotgun (WGS) entry which is preliminary data.</text>
</comment>
<dbReference type="AlphaFoldDB" id="A0A0R2B9R3"/>
<accession>A0A0R2B9R3</accession>